<comment type="caution">
    <text evidence="23">The sequence shown here is derived from an EMBL/GenBank/DDBJ whole genome shotgun (WGS) entry which is preliminary data.</text>
</comment>
<evidence type="ECO:0000256" key="12">
    <source>
        <dbReference type="ARBA" id="ARBA00023132"/>
    </source>
</evidence>
<dbReference type="GO" id="GO:0044613">
    <property type="term" value="C:nuclear pore central transport channel"/>
    <property type="evidence" value="ECO:0007669"/>
    <property type="project" value="TreeGrafter"/>
</dbReference>
<dbReference type="PRINTS" id="PR01611">
    <property type="entry name" value="LIMPII"/>
</dbReference>
<evidence type="ECO:0000256" key="16">
    <source>
        <dbReference type="ARBA" id="ARBA00054361"/>
    </source>
</evidence>
<dbReference type="FunFam" id="1.20.5.170:FF:000034">
    <property type="entry name" value="Nucleoporin P54, putative"/>
    <property type="match status" value="1"/>
</dbReference>
<comment type="function">
    <text evidence="16">Component of the nuclear pore complex, a complex required for the trafficking across the nuclear membrane.</text>
</comment>
<dbReference type="AlphaFoldDB" id="A0A3M0KK39"/>
<dbReference type="OrthoDB" id="18585at2759"/>
<evidence type="ECO:0000256" key="3">
    <source>
        <dbReference type="ARBA" id="ARBA00004620"/>
    </source>
</evidence>
<comment type="subcellular location">
    <subcellularLocation>
        <location evidence="1">Nucleus membrane</location>
        <topology evidence="1">Peripheral membrane protein</topology>
        <orientation evidence="1">Cytoplasmic side</orientation>
    </subcellularLocation>
    <subcellularLocation>
        <location evidence="3">Nucleus membrane</location>
        <topology evidence="3">Peripheral membrane protein</topology>
        <orientation evidence="3">Nucleoplasmic side</orientation>
    </subcellularLocation>
    <subcellularLocation>
        <location evidence="2">Nucleus</location>
        <location evidence="2">Nuclear pore complex</location>
    </subcellularLocation>
</comment>
<comment type="similarity">
    <text evidence="17">Belongs to the NUP54 family.</text>
</comment>
<keyword evidence="6 20" id="KW-0812">Transmembrane</keyword>
<keyword evidence="13 20" id="KW-0472">Membrane</keyword>
<feature type="domain" description="Nucleoporin Nup54 alpha-helical" evidence="21">
    <location>
        <begin position="877"/>
        <end position="1015"/>
    </location>
</feature>
<sequence length="1084" mass="118279">MKSLCLVTVGVLAMTLLIASISLLVAHVFQTVVDLQVKQGTVLKNGTETFEAWEDPPPPVYMQFYFFNVTNPLEVLQGSTPLVEEIGPYTYREYRPRVHVQFLDNGTKVSALNPKTYVFEPQKSVGDPEVDLIRTINIPAVTAMERSRSTPLQFATEVLLLLYQESLFTVRSVHELLWGYKDRLLSTIHVLHPEIDPVFGLFSKMNGTDDGEYVFLSGETNYLNFSRIVEWKGKESLSWWTTEACNMINGTDGTSFHPLISKDENIYIFSSDFCRSLFLVYDSSGTVAGVPTFRFVPSSMVFANTSVNPANAGFCVPAGNCPGTGVLNVSVCKQGAPIFLSAPHFYQADPKFVEDIEGMHPRKEYHETFLDINPLTGLVLQAAKRMQVNVHVRKLPEFFETGNIRTLIFPVMYINESVLIDEASASKLRHVLLEASVVTGIPFVIMALGIVFGIVFVVLVCRSQGTSEEWYSPLVRADTSSDVACATRKRFGGGGKAACAAGVVCGWTRRGGSYAPPAGASACRPTIGSMAFNFSATAGAGAANPTGFGGLETANSTASGFNFGGFGLTANPAVNFNIGNFGVSTTSTPPFNFGNSLASAGAFGGFGTTTTTAAAAFSFSAPTNTGTSGLFGATQNKGFGFGTSFGTGTGTGLGSGLGTGLGFGGFGTQQQQQTTLGGGLFSQPAQAPAQSNQLINTASALSAPTLLGDERDAILAKWNQLQAFWGTGKGYFNNNIAPVEFTQENPFCRFKAVGYSLMPNNKDEDGLVVLVFNRKEADIRSQQQQLVESLHKILGGNQTLTVNVEGVKTMPDDQTEVIIYVVERSPNGTSRRVPATTLYAHFEQANIKSSLQQLGVSLSMARTELSPAQVKQLLQNPPAGVDPIIWEQAKVDNPDPDKLIPVPMVGFKELLRRLKVQDQMTKQHQTRLDIISEDISELQKNQTTTMAKIAQYKRKLMALSHRTLQVLIKQEIQRKSGYAIQADEEQLRVQLDTIQCELNAPTQFKGRLNELMSQIRMQNHFGAVRAEERYYIDADLLREIKQHLKQQQEGLSHLISIIKDDLEDIKLIEHGLNESIPIRGGVFS</sequence>
<dbReference type="Pfam" id="PF13874">
    <property type="entry name" value="Nup54"/>
    <property type="match status" value="1"/>
</dbReference>
<evidence type="ECO:0000256" key="11">
    <source>
        <dbReference type="ARBA" id="ARBA00023010"/>
    </source>
</evidence>
<dbReference type="GO" id="GO:0036228">
    <property type="term" value="P:protein localization to nuclear inner membrane"/>
    <property type="evidence" value="ECO:0007669"/>
    <property type="project" value="TreeGrafter"/>
</dbReference>
<evidence type="ECO:0000259" key="21">
    <source>
        <dbReference type="Pfam" id="PF13874"/>
    </source>
</evidence>
<keyword evidence="12" id="KW-0906">Nuclear pore complex</keyword>
<dbReference type="InterPro" id="IPR024864">
    <property type="entry name" value="Nup54/Nup57/Nup44"/>
</dbReference>
<evidence type="ECO:0000256" key="19">
    <source>
        <dbReference type="ARBA" id="ARBA00076402"/>
    </source>
</evidence>
<dbReference type="GO" id="GO:0017056">
    <property type="term" value="F:structural constituent of nuclear pore"/>
    <property type="evidence" value="ECO:0007669"/>
    <property type="project" value="TreeGrafter"/>
</dbReference>
<evidence type="ECO:0000256" key="2">
    <source>
        <dbReference type="ARBA" id="ARBA00004567"/>
    </source>
</evidence>
<keyword evidence="10 20" id="KW-1133">Transmembrane helix</keyword>
<dbReference type="EMBL" id="QRBI01000105">
    <property type="protein sequence ID" value="RMC13609.1"/>
    <property type="molecule type" value="Genomic_DNA"/>
</dbReference>
<dbReference type="GO" id="GO:0005764">
    <property type="term" value="C:lysosome"/>
    <property type="evidence" value="ECO:0007669"/>
    <property type="project" value="InterPro"/>
</dbReference>
<evidence type="ECO:0000256" key="14">
    <source>
        <dbReference type="ARBA" id="ARBA00023180"/>
    </source>
</evidence>
<dbReference type="Proteomes" id="UP000269221">
    <property type="component" value="Unassembled WGS sequence"/>
</dbReference>
<evidence type="ECO:0000256" key="15">
    <source>
        <dbReference type="ARBA" id="ARBA00023242"/>
    </source>
</evidence>
<dbReference type="PANTHER" id="PTHR13000:SF0">
    <property type="entry name" value="NUCLEOPORIN P54"/>
    <property type="match status" value="1"/>
</dbReference>
<evidence type="ECO:0000256" key="10">
    <source>
        <dbReference type="ARBA" id="ARBA00022989"/>
    </source>
</evidence>
<evidence type="ECO:0000256" key="1">
    <source>
        <dbReference type="ARBA" id="ARBA00004335"/>
    </source>
</evidence>
<keyword evidence="24" id="KW-1185">Reference proteome</keyword>
<dbReference type="GO" id="GO:0006607">
    <property type="term" value="P:NLS-bearing protein import into nucleus"/>
    <property type="evidence" value="ECO:0007669"/>
    <property type="project" value="TreeGrafter"/>
</dbReference>
<keyword evidence="14" id="KW-0325">Glycoprotein</keyword>
<evidence type="ECO:0000256" key="9">
    <source>
        <dbReference type="ARBA" id="ARBA00022927"/>
    </source>
</evidence>
<evidence type="ECO:0000256" key="8">
    <source>
        <dbReference type="ARBA" id="ARBA00022816"/>
    </source>
</evidence>
<comment type="subunit">
    <text evidence="18">Component of the p62 complex, a complex composed of NUP62, NUP54, and the isoform p58 and isoform p45 of NUP58. Interacts with NUTF2.</text>
</comment>
<dbReference type="GO" id="GO:0031965">
    <property type="term" value="C:nuclear membrane"/>
    <property type="evidence" value="ECO:0007669"/>
    <property type="project" value="UniProtKB-SubCell"/>
</dbReference>
<keyword evidence="8" id="KW-0509">mRNA transport</keyword>
<proteinExistence type="inferred from homology"/>
<dbReference type="Pfam" id="PF18437">
    <property type="entry name" value="Nup54_C"/>
    <property type="match status" value="1"/>
</dbReference>
<evidence type="ECO:0000256" key="18">
    <source>
        <dbReference type="ARBA" id="ARBA00064717"/>
    </source>
</evidence>
<dbReference type="Gene3D" id="1.20.5.170">
    <property type="match status" value="1"/>
</dbReference>
<dbReference type="GO" id="GO:0005044">
    <property type="term" value="F:scavenger receptor activity"/>
    <property type="evidence" value="ECO:0007669"/>
    <property type="project" value="InterPro"/>
</dbReference>
<dbReference type="InterPro" id="IPR005429">
    <property type="entry name" value="LimpII"/>
</dbReference>
<evidence type="ECO:0000256" key="13">
    <source>
        <dbReference type="ARBA" id="ARBA00023136"/>
    </source>
</evidence>
<dbReference type="InterPro" id="IPR025712">
    <property type="entry name" value="Nup54_alpha-helical_dom"/>
</dbReference>
<evidence type="ECO:0000313" key="24">
    <source>
        <dbReference type="Proteomes" id="UP000269221"/>
    </source>
</evidence>
<evidence type="ECO:0000256" key="20">
    <source>
        <dbReference type="SAM" id="Phobius"/>
    </source>
</evidence>
<evidence type="ECO:0000256" key="7">
    <source>
        <dbReference type="ARBA" id="ARBA00022737"/>
    </source>
</evidence>
<reference evidence="23 24" key="1">
    <citation type="submission" date="2018-07" db="EMBL/GenBank/DDBJ databases">
        <title>A high quality draft genome assembly of the barn swallow (H. rustica rustica).</title>
        <authorList>
            <person name="Formenti G."/>
            <person name="Chiara M."/>
            <person name="Poveda L."/>
            <person name="Francoijs K.-J."/>
            <person name="Bonisoli-Alquati A."/>
            <person name="Canova L."/>
            <person name="Gianfranceschi L."/>
            <person name="Horner D.S."/>
            <person name="Saino N."/>
        </authorList>
    </citation>
    <scope>NUCLEOTIDE SEQUENCE [LARGE SCALE GENOMIC DNA]</scope>
    <source>
        <strain evidence="23">Chelidonia</strain>
        <tissue evidence="23">Blood</tissue>
    </source>
</reference>
<keyword evidence="7" id="KW-0677">Repeat</keyword>
<evidence type="ECO:0000256" key="17">
    <source>
        <dbReference type="ARBA" id="ARBA00060798"/>
    </source>
</evidence>
<evidence type="ECO:0000313" key="23">
    <source>
        <dbReference type="EMBL" id="RMC13609.1"/>
    </source>
</evidence>
<evidence type="ECO:0000256" key="6">
    <source>
        <dbReference type="ARBA" id="ARBA00022692"/>
    </source>
</evidence>
<evidence type="ECO:0000256" key="5">
    <source>
        <dbReference type="ARBA" id="ARBA00022448"/>
    </source>
</evidence>
<dbReference type="GO" id="GO:0006999">
    <property type="term" value="P:nuclear pore organization"/>
    <property type="evidence" value="ECO:0007669"/>
    <property type="project" value="TreeGrafter"/>
</dbReference>
<dbReference type="PANTHER" id="PTHR13000">
    <property type="entry name" value="NUCLEOPORIN P54"/>
    <property type="match status" value="1"/>
</dbReference>
<name>A0A3M0KK39_HIRRU</name>
<dbReference type="Pfam" id="PF01130">
    <property type="entry name" value="CD36"/>
    <property type="match status" value="1"/>
</dbReference>
<keyword evidence="9" id="KW-0653">Protein transport</keyword>
<keyword evidence="11" id="KW-0811">Translocation</keyword>
<accession>A0A3M0KK39</accession>
<dbReference type="InterPro" id="IPR040985">
    <property type="entry name" value="Nup54_C"/>
</dbReference>
<dbReference type="InterPro" id="IPR002159">
    <property type="entry name" value="CD36_fam"/>
</dbReference>
<comment type="similarity">
    <text evidence="4">Belongs to the CD36 family.</text>
</comment>
<keyword evidence="15" id="KW-0539">Nucleus</keyword>
<dbReference type="PRINTS" id="PR01609">
    <property type="entry name" value="CD36FAMILY"/>
</dbReference>
<dbReference type="FunFam" id="1.20.5.490:FF:000003">
    <property type="entry name" value="nucleoporin p54 isoform X1"/>
    <property type="match status" value="1"/>
</dbReference>
<evidence type="ECO:0000256" key="4">
    <source>
        <dbReference type="ARBA" id="ARBA00010532"/>
    </source>
</evidence>
<feature type="transmembrane region" description="Helical" evidence="20">
    <location>
        <begin position="437"/>
        <end position="461"/>
    </location>
</feature>
<protein>
    <recommendedName>
        <fullName evidence="19">54 kDa nucleoporin</fullName>
    </recommendedName>
</protein>
<keyword evidence="5" id="KW-0813">Transport</keyword>
<dbReference type="Gene3D" id="1.20.5.490">
    <property type="entry name" value="Single helix bin"/>
    <property type="match status" value="1"/>
</dbReference>
<dbReference type="STRING" id="333673.A0A3M0KK39"/>
<evidence type="ECO:0000259" key="22">
    <source>
        <dbReference type="Pfam" id="PF18437"/>
    </source>
</evidence>
<dbReference type="GO" id="GO:0051028">
    <property type="term" value="P:mRNA transport"/>
    <property type="evidence" value="ECO:0007669"/>
    <property type="project" value="UniProtKB-KW"/>
</dbReference>
<organism evidence="23 24">
    <name type="scientific">Hirundo rustica rustica</name>
    <dbReference type="NCBI Taxonomy" id="333673"/>
    <lineage>
        <taxon>Eukaryota</taxon>
        <taxon>Metazoa</taxon>
        <taxon>Chordata</taxon>
        <taxon>Craniata</taxon>
        <taxon>Vertebrata</taxon>
        <taxon>Euteleostomi</taxon>
        <taxon>Archelosauria</taxon>
        <taxon>Archosauria</taxon>
        <taxon>Dinosauria</taxon>
        <taxon>Saurischia</taxon>
        <taxon>Theropoda</taxon>
        <taxon>Coelurosauria</taxon>
        <taxon>Aves</taxon>
        <taxon>Neognathae</taxon>
        <taxon>Neoaves</taxon>
        <taxon>Telluraves</taxon>
        <taxon>Australaves</taxon>
        <taxon>Passeriformes</taxon>
        <taxon>Sylvioidea</taxon>
        <taxon>Hirundinidae</taxon>
        <taxon>Hirundo</taxon>
    </lineage>
</organism>
<gene>
    <name evidence="23" type="ORF">DUI87_08685</name>
</gene>
<feature type="domain" description="Nup54 C-terminal interacting" evidence="22">
    <location>
        <begin position="1030"/>
        <end position="1068"/>
    </location>
</feature>